<evidence type="ECO:0000313" key="2">
    <source>
        <dbReference type="Proteomes" id="UP000308600"/>
    </source>
</evidence>
<gene>
    <name evidence="1" type="ORF">BDN72DRAFT_435029</name>
</gene>
<proteinExistence type="predicted"/>
<dbReference type="EMBL" id="ML208641">
    <property type="protein sequence ID" value="TFK61637.1"/>
    <property type="molecule type" value="Genomic_DNA"/>
</dbReference>
<dbReference type="Proteomes" id="UP000308600">
    <property type="component" value="Unassembled WGS sequence"/>
</dbReference>
<name>A0ACD3A7G5_9AGAR</name>
<keyword evidence="2" id="KW-1185">Reference proteome</keyword>
<organism evidence="1 2">
    <name type="scientific">Pluteus cervinus</name>
    <dbReference type="NCBI Taxonomy" id="181527"/>
    <lineage>
        <taxon>Eukaryota</taxon>
        <taxon>Fungi</taxon>
        <taxon>Dikarya</taxon>
        <taxon>Basidiomycota</taxon>
        <taxon>Agaricomycotina</taxon>
        <taxon>Agaricomycetes</taxon>
        <taxon>Agaricomycetidae</taxon>
        <taxon>Agaricales</taxon>
        <taxon>Pluteineae</taxon>
        <taxon>Pluteaceae</taxon>
        <taxon>Pluteus</taxon>
    </lineage>
</organism>
<reference evidence="1 2" key="1">
    <citation type="journal article" date="2019" name="Nat. Ecol. Evol.">
        <title>Megaphylogeny resolves global patterns of mushroom evolution.</title>
        <authorList>
            <person name="Varga T."/>
            <person name="Krizsan K."/>
            <person name="Foldi C."/>
            <person name="Dima B."/>
            <person name="Sanchez-Garcia M."/>
            <person name="Sanchez-Ramirez S."/>
            <person name="Szollosi G.J."/>
            <person name="Szarkandi J.G."/>
            <person name="Papp V."/>
            <person name="Albert L."/>
            <person name="Andreopoulos W."/>
            <person name="Angelini C."/>
            <person name="Antonin V."/>
            <person name="Barry K.W."/>
            <person name="Bougher N.L."/>
            <person name="Buchanan P."/>
            <person name="Buyck B."/>
            <person name="Bense V."/>
            <person name="Catcheside P."/>
            <person name="Chovatia M."/>
            <person name="Cooper J."/>
            <person name="Damon W."/>
            <person name="Desjardin D."/>
            <person name="Finy P."/>
            <person name="Geml J."/>
            <person name="Haridas S."/>
            <person name="Hughes K."/>
            <person name="Justo A."/>
            <person name="Karasinski D."/>
            <person name="Kautmanova I."/>
            <person name="Kiss B."/>
            <person name="Kocsube S."/>
            <person name="Kotiranta H."/>
            <person name="LaButti K.M."/>
            <person name="Lechner B.E."/>
            <person name="Liimatainen K."/>
            <person name="Lipzen A."/>
            <person name="Lukacs Z."/>
            <person name="Mihaltcheva S."/>
            <person name="Morgado L.N."/>
            <person name="Niskanen T."/>
            <person name="Noordeloos M.E."/>
            <person name="Ohm R.A."/>
            <person name="Ortiz-Santana B."/>
            <person name="Ovrebo C."/>
            <person name="Racz N."/>
            <person name="Riley R."/>
            <person name="Savchenko A."/>
            <person name="Shiryaev A."/>
            <person name="Soop K."/>
            <person name="Spirin V."/>
            <person name="Szebenyi C."/>
            <person name="Tomsovsky M."/>
            <person name="Tulloss R.E."/>
            <person name="Uehling J."/>
            <person name="Grigoriev I.V."/>
            <person name="Vagvolgyi C."/>
            <person name="Papp T."/>
            <person name="Martin F.M."/>
            <person name="Miettinen O."/>
            <person name="Hibbett D.S."/>
            <person name="Nagy L.G."/>
        </authorList>
    </citation>
    <scope>NUCLEOTIDE SEQUENCE [LARGE SCALE GENOMIC DNA]</scope>
    <source>
        <strain evidence="1 2">NL-1719</strain>
    </source>
</reference>
<accession>A0ACD3A7G5</accession>
<evidence type="ECO:0000313" key="1">
    <source>
        <dbReference type="EMBL" id="TFK61637.1"/>
    </source>
</evidence>
<protein>
    <submittedName>
        <fullName evidence="1">Uncharacterized protein</fullName>
    </submittedName>
</protein>
<sequence>MSSLPSNFPKLPRNVGGYVLPDFLNAKVIGEAKLPPTPTPERFDFSIKKSGVFGTEQGVAFDEGATWFPLKLVRFTSSSQGIRSYQGLYGKGATAVYGRKDDASSNLHKLALDKDEYITGLSGTYTDVITSLHVKTTNADHKIGTKTGTPFEFNVPADHHVVGFYGRADQDHLRAIGISYSRRLASITPSAEADVATSFAAGAAPKITAVEPQYYLDAATRQQWANGDMDAINNKRMQASKELQPIYENIKDNGGKAWVEVESAGQRYYLSFTDNATIWAYTADQKSKAQVDSGDPEPEVKRSIVSIGSYSRGANFLGISSYIWDDLSIEITAVSVALTFATLLRPIVVDGVTWGIEFAATQLAETAASLGFEELALAVPASVASAGGLIITGIIGVALYIAVLFLLDKIFRQYFLTINVFNFDPDHVWKSVNWHSDNADISSGEWRTAHIRAFAPAGTSITPPGFDPVKPLDSVVTYLAVVFVNHSTFLEGLGVGLTIGRDDNAEGLALKYVVHRFGDNQIGLQGFSGNAHTFDLDSYYKGDGWVTSKETTTSVGNLLTRGYTPSLTGAPDQAYQFDVNLGVPPSNF</sequence>